<keyword evidence="3" id="KW-1185">Reference proteome</keyword>
<dbReference type="EMBL" id="JANBPK010000707">
    <property type="protein sequence ID" value="KAJ2935011.1"/>
    <property type="molecule type" value="Genomic_DNA"/>
</dbReference>
<sequence length="578" mass="64972">MSTTTQKLAFKTKGKIYNYTVTRAPGDPAPAFSGSRGDVYVNTDSSVIWIHLGGHHGWKQADTSVSNRGIPDQAHPAPEVGKEYRLFNTEWVGRTLFYKGFWAGELASSKSRTMEVSPSVVTPSVTTTIAATDYELSTQDEDDDEPPPSPPPAKKRKLNTPEAEPVVVDIEPQPRQKVAHSANQFLLDLCLHDQWESSPSSLVESQLHKAKRIFDELLNLDHPIRWLPKEQPTISDTCIIVGPARKHPDGVAPTFRHLVDDLCQAGQNTSYVDSVTNLVEQGKVSIADIWVQQINFIEGESFPMGSRVLCPMDVPFSEKGLLQCRWRCPPFDKGNVDADVDMMGSDDSTSSSSAQQQISLHPTSSWTFPGTIMHPRTDGIACGTYTIHWRGTTLWIMWPATLENLQKLEPTFTSVPDIELTAKLIRTLEGPEMLFLTEEEDDEDRGDDSDSSEDDDSDEEERVPTEFAFYIRPNTIYCSLSFTESYQANICIRESGFIPELEDIMTWATDFLENRLINSTRVGHLEKAGFVQSFKETVEQWREIGKRFPTHQEEVEKIVGPAERVLERALQSRMIFPS</sequence>
<reference evidence="2" key="1">
    <citation type="submission" date="2022-06" db="EMBL/GenBank/DDBJ databases">
        <title>Genome Sequence of Candolleomyces eurysporus.</title>
        <authorList>
            <person name="Buettner E."/>
        </authorList>
    </citation>
    <scope>NUCLEOTIDE SEQUENCE</scope>
    <source>
        <strain evidence="2">VTCC 930004</strain>
    </source>
</reference>
<feature type="region of interest" description="Disordered" evidence="1">
    <location>
        <begin position="136"/>
        <end position="163"/>
    </location>
</feature>
<proteinExistence type="predicted"/>
<dbReference type="Proteomes" id="UP001140091">
    <property type="component" value="Unassembled WGS sequence"/>
</dbReference>
<feature type="compositionally biased region" description="Acidic residues" evidence="1">
    <location>
        <begin position="437"/>
        <end position="461"/>
    </location>
</feature>
<protein>
    <submittedName>
        <fullName evidence="2">Uncharacterized protein</fullName>
    </submittedName>
</protein>
<evidence type="ECO:0000313" key="2">
    <source>
        <dbReference type="EMBL" id="KAJ2935011.1"/>
    </source>
</evidence>
<name>A0A9W8JHQ7_9AGAR</name>
<feature type="non-terminal residue" evidence="2">
    <location>
        <position position="578"/>
    </location>
</feature>
<evidence type="ECO:0000256" key="1">
    <source>
        <dbReference type="SAM" id="MobiDB-lite"/>
    </source>
</evidence>
<feature type="region of interest" description="Disordered" evidence="1">
    <location>
        <begin position="437"/>
        <end position="464"/>
    </location>
</feature>
<organism evidence="2 3">
    <name type="scientific">Candolleomyces eurysporus</name>
    <dbReference type="NCBI Taxonomy" id="2828524"/>
    <lineage>
        <taxon>Eukaryota</taxon>
        <taxon>Fungi</taxon>
        <taxon>Dikarya</taxon>
        <taxon>Basidiomycota</taxon>
        <taxon>Agaricomycotina</taxon>
        <taxon>Agaricomycetes</taxon>
        <taxon>Agaricomycetidae</taxon>
        <taxon>Agaricales</taxon>
        <taxon>Agaricineae</taxon>
        <taxon>Psathyrellaceae</taxon>
        <taxon>Candolleomyces</taxon>
    </lineage>
</organism>
<accession>A0A9W8JHQ7</accession>
<dbReference type="AlphaFoldDB" id="A0A9W8JHQ7"/>
<evidence type="ECO:0000313" key="3">
    <source>
        <dbReference type="Proteomes" id="UP001140091"/>
    </source>
</evidence>
<gene>
    <name evidence="2" type="ORF">H1R20_g2115</name>
</gene>
<comment type="caution">
    <text evidence="2">The sequence shown here is derived from an EMBL/GenBank/DDBJ whole genome shotgun (WGS) entry which is preliminary data.</text>
</comment>
<dbReference type="OrthoDB" id="3065857at2759"/>